<dbReference type="AlphaFoldDB" id="A0A9P7EE31"/>
<gene>
    <name evidence="1" type="ORF">BJ212DRAFT_1576379</name>
</gene>
<proteinExistence type="predicted"/>
<protein>
    <submittedName>
        <fullName evidence="1">Uncharacterized protein</fullName>
    </submittedName>
</protein>
<keyword evidence="2" id="KW-1185">Reference proteome</keyword>
<accession>A0A9P7EE31</accession>
<dbReference type="RefSeq" id="XP_041194566.1">
    <property type="nucleotide sequence ID" value="XM_041342156.1"/>
</dbReference>
<dbReference type="EMBL" id="JABBWG010000011">
    <property type="protein sequence ID" value="KAG1818694.1"/>
    <property type="molecule type" value="Genomic_DNA"/>
</dbReference>
<evidence type="ECO:0000313" key="1">
    <source>
        <dbReference type="EMBL" id="KAG1818694.1"/>
    </source>
</evidence>
<dbReference type="Proteomes" id="UP000807769">
    <property type="component" value="Unassembled WGS sequence"/>
</dbReference>
<reference evidence="1" key="1">
    <citation type="journal article" date="2020" name="New Phytol.">
        <title>Comparative genomics reveals dynamic genome evolution in host specialist ectomycorrhizal fungi.</title>
        <authorList>
            <person name="Lofgren L.A."/>
            <person name="Nguyen N.H."/>
            <person name="Vilgalys R."/>
            <person name="Ruytinx J."/>
            <person name="Liao H.L."/>
            <person name="Branco S."/>
            <person name="Kuo A."/>
            <person name="LaButti K."/>
            <person name="Lipzen A."/>
            <person name="Andreopoulos W."/>
            <person name="Pangilinan J."/>
            <person name="Riley R."/>
            <person name="Hundley H."/>
            <person name="Na H."/>
            <person name="Barry K."/>
            <person name="Grigoriev I.V."/>
            <person name="Stajich J.E."/>
            <person name="Kennedy P.G."/>
        </authorList>
    </citation>
    <scope>NUCLEOTIDE SEQUENCE</scope>
    <source>
        <strain evidence="1">MN1</strain>
    </source>
</reference>
<dbReference type="GeneID" id="64636172"/>
<evidence type="ECO:0000313" key="2">
    <source>
        <dbReference type="Proteomes" id="UP000807769"/>
    </source>
</evidence>
<comment type="caution">
    <text evidence="1">The sequence shown here is derived from an EMBL/GenBank/DDBJ whole genome shotgun (WGS) entry which is preliminary data.</text>
</comment>
<name>A0A9P7EE31_9AGAM</name>
<sequence>MDWKHGILDVDLLRQLLSFRFFAGLGGSAPLYVSFIFDAHKVFDLIDFHLRVGGGVPCRPIIISELDLEISVLVFANPRSVCTAREKWSVFIPRVTAGTDCAFFSFT</sequence>
<organism evidence="1 2">
    <name type="scientific">Suillus subaureus</name>
    <dbReference type="NCBI Taxonomy" id="48587"/>
    <lineage>
        <taxon>Eukaryota</taxon>
        <taxon>Fungi</taxon>
        <taxon>Dikarya</taxon>
        <taxon>Basidiomycota</taxon>
        <taxon>Agaricomycotina</taxon>
        <taxon>Agaricomycetes</taxon>
        <taxon>Agaricomycetidae</taxon>
        <taxon>Boletales</taxon>
        <taxon>Suillineae</taxon>
        <taxon>Suillaceae</taxon>
        <taxon>Suillus</taxon>
    </lineage>
</organism>